<evidence type="ECO:0000313" key="7">
    <source>
        <dbReference type="EMBL" id="KJJ85733.1"/>
    </source>
</evidence>
<keyword evidence="1" id="KW-1003">Cell membrane</keyword>
<dbReference type="SMART" id="SM00327">
    <property type="entry name" value="VWA"/>
    <property type="match status" value="1"/>
</dbReference>
<dbReference type="PANTHER" id="PTHR22550">
    <property type="entry name" value="SPORE GERMINATION PROTEIN"/>
    <property type="match status" value="1"/>
</dbReference>
<dbReference type="Proteomes" id="UP000033428">
    <property type="component" value="Unassembled WGS sequence"/>
</dbReference>
<dbReference type="InterPro" id="IPR050768">
    <property type="entry name" value="UPF0353/GerABKA_families"/>
</dbReference>
<dbReference type="AlphaFoldDB" id="A0A0F0CQZ3"/>
<sequence>MRFENPWFLTLIFFALALFFIIWKTYDKKIATLRFSSFSLLEGIRPTLRVKLRRTTIFLRIFALIFLALAISRPQNPIKETKIFVEGIEIILVLDTSGSMRAMDFEINRQRVDRLTVVKNVVEQFIKNRPNDKIGIIAFSSLAYTICPLTLDHEWLLKNLERVKIGMIEDGTAIGSSISAALNRLKNSKAKDKIIILLTDGRNNAGKIDPLTAASAAKALGVRIYTIGAGTKGLAPYPVKNVFGETELQPVEIEIDDELLKKIADTTGSVFFRATDTKSLWDIYKEIDKLEKTKIEEVGYNRYDELFEIFLFPALIILLLEIILSNTLFRRIP</sequence>
<evidence type="ECO:0000256" key="2">
    <source>
        <dbReference type="ARBA" id="ARBA00022692"/>
    </source>
</evidence>
<dbReference type="PATRIC" id="fig|1609969.3.peg.441"/>
<keyword evidence="4 5" id="KW-0472">Membrane</keyword>
<comment type="caution">
    <text evidence="7">The sequence shown here is derived from an EMBL/GenBank/DDBJ whole genome shotgun (WGS) entry which is preliminary data.</text>
</comment>
<dbReference type="PANTHER" id="PTHR22550:SF5">
    <property type="entry name" value="LEUCINE ZIPPER PROTEIN 4"/>
    <property type="match status" value="1"/>
</dbReference>
<dbReference type="PROSITE" id="PS50234">
    <property type="entry name" value="VWFA"/>
    <property type="match status" value="1"/>
</dbReference>
<keyword evidence="3 5" id="KW-1133">Transmembrane helix</keyword>
<evidence type="ECO:0000259" key="6">
    <source>
        <dbReference type="PROSITE" id="PS50234"/>
    </source>
</evidence>
<evidence type="ECO:0000256" key="5">
    <source>
        <dbReference type="SAM" id="Phobius"/>
    </source>
</evidence>
<dbReference type="Gene3D" id="3.40.50.410">
    <property type="entry name" value="von Willebrand factor, type A domain"/>
    <property type="match status" value="1"/>
</dbReference>
<dbReference type="Pfam" id="PF00092">
    <property type="entry name" value="VWA"/>
    <property type="match status" value="1"/>
</dbReference>
<dbReference type="InterPro" id="IPR033881">
    <property type="entry name" value="vWA_BatA_type"/>
</dbReference>
<organism evidence="7 8">
    <name type="scientific">Candidatus Omnitrophus magneticus</name>
    <dbReference type="NCBI Taxonomy" id="1609969"/>
    <lineage>
        <taxon>Bacteria</taxon>
        <taxon>Pseudomonadati</taxon>
        <taxon>Candidatus Omnitrophota</taxon>
        <taxon>Candidatus Omnitrophus</taxon>
    </lineage>
</organism>
<feature type="transmembrane region" description="Helical" evidence="5">
    <location>
        <begin position="310"/>
        <end position="329"/>
    </location>
</feature>
<feature type="transmembrane region" description="Helical" evidence="5">
    <location>
        <begin position="6"/>
        <end position="26"/>
    </location>
</feature>
<dbReference type="InterPro" id="IPR002035">
    <property type="entry name" value="VWF_A"/>
</dbReference>
<dbReference type="Pfam" id="PF07584">
    <property type="entry name" value="BatA"/>
    <property type="match status" value="1"/>
</dbReference>
<dbReference type="SUPFAM" id="SSF53300">
    <property type="entry name" value="vWA-like"/>
    <property type="match status" value="1"/>
</dbReference>
<reference evidence="7 8" key="1">
    <citation type="submission" date="2015-02" db="EMBL/GenBank/DDBJ databases">
        <title>Single-cell genomics of uncultivated deep-branching MTB reveals a conserved set of magnetosome genes.</title>
        <authorList>
            <person name="Kolinko S."/>
            <person name="Richter M."/>
            <person name="Glockner F.O."/>
            <person name="Brachmann A."/>
            <person name="Schuler D."/>
        </authorList>
    </citation>
    <scope>NUCLEOTIDE SEQUENCE [LARGE SCALE GENOMIC DNA]</scope>
    <source>
        <strain evidence="7">SKK-01</strain>
    </source>
</reference>
<dbReference type="InterPro" id="IPR036465">
    <property type="entry name" value="vWFA_dom_sf"/>
</dbReference>
<evidence type="ECO:0000313" key="8">
    <source>
        <dbReference type="Proteomes" id="UP000033428"/>
    </source>
</evidence>
<keyword evidence="8" id="KW-1185">Reference proteome</keyword>
<feature type="domain" description="VWFA" evidence="6">
    <location>
        <begin position="89"/>
        <end position="287"/>
    </location>
</feature>
<evidence type="ECO:0000256" key="3">
    <source>
        <dbReference type="ARBA" id="ARBA00022989"/>
    </source>
</evidence>
<evidence type="ECO:0000256" key="4">
    <source>
        <dbReference type="ARBA" id="ARBA00023136"/>
    </source>
</evidence>
<name>A0A0F0CQZ3_9BACT</name>
<dbReference type="EMBL" id="JYNY01000084">
    <property type="protein sequence ID" value="KJJ85733.1"/>
    <property type="molecule type" value="Genomic_DNA"/>
</dbReference>
<proteinExistence type="predicted"/>
<dbReference type="CDD" id="cd01467">
    <property type="entry name" value="vWA_BatA_type"/>
    <property type="match status" value="1"/>
</dbReference>
<feature type="transmembrane region" description="Helical" evidence="5">
    <location>
        <begin position="55"/>
        <end position="72"/>
    </location>
</feature>
<evidence type="ECO:0000256" key="1">
    <source>
        <dbReference type="ARBA" id="ARBA00022475"/>
    </source>
</evidence>
<keyword evidence="2 5" id="KW-0812">Transmembrane</keyword>
<dbReference type="InterPro" id="IPR024163">
    <property type="entry name" value="Aerotolerance_reg_N"/>
</dbReference>
<protein>
    <submittedName>
        <fullName evidence="7">Aerotolerance-related membrane protein BatA</fullName>
    </submittedName>
</protein>
<accession>A0A0F0CQZ3</accession>
<gene>
    <name evidence="7" type="ORF">OMAG_000400</name>
</gene>